<protein>
    <submittedName>
        <fullName evidence="2">Uncharacterized protein</fullName>
    </submittedName>
</protein>
<evidence type="ECO:0000256" key="1">
    <source>
        <dbReference type="SAM" id="MobiDB-lite"/>
    </source>
</evidence>
<organism evidence="2">
    <name type="scientific">Arundo donax</name>
    <name type="common">Giant reed</name>
    <name type="synonym">Donax arundinaceus</name>
    <dbReference type="NCBI Taxonomy" id="35708"/>
    <lineage>
        <taxon>Eukaryota</taxon>
        <taxon>Viridiplantae</taxon>
        <taxon>Streptophyta</taxon>
        <taxon>Embryophyta</taxon>
        <taxon>Tracheophyta</taxon>
        <taxon>Spermatophyta</taxon>
        <taxon>Magnoliopsida</taxon>
        <taxon>Liliopsida</taxon>
        <taxon>Poales</taxon>
        <taxon>Poaceae</taxon>
        <taxon>PACMAD clade</taxon>
        <taxon>Arundinoideae</taxon>
        <taxon>Arundineae</taxon>
        <taxon>Arundo</taxon>
    </lineage>
</organism>
<sequence>MTGQPDKSILVSDCSRNARHDAGSGSPFRRRWQIS</sequence>
<evidence type="ECO:0000313" key="2">
    <source>
        <dbReference type="EMBL" id="JAD68040.1"/>
    </source>
</evidence>
<reference evidence="2" key="1">
    <citation type="submission" date="2014-09" db="EMBL/GenBank/DDBJ databases">
        <authorList>
            <person name="Magalhaes I.L.F."/>
            <person name="Oliveira U."/>
            <person name="Santos F.R."/>
            <person name="Vidigal T.H.D.A."/>
            <person name="Brescovit A.D."/>
            <person name="Santos A.J."/>
        </authorList>
    </citation>
    <scope>NUCLEOTIDE SEQUENCE</scope>
    <source>
        <tissue evidence="2">Shoot tissue taken approximately 20 cm above the soil surface</tissue>
    </source>
</reference>
<dbReference type="EMBL" id="GBRH01229855">
    <property type="protein sequence ID" value="JAD68040.1"/>
    <property type="molecule type" value="Transcribed_RNA"/>
</dbReference>
<proteinExistence type="predicted"/>
<dbReference type="AlphaFoldDB" id="A0A0A9C3S9"/>
<accession>A0A0A9C3S9</accession>
<feature type="region of interest" description="Disordered" evidence="1">
    <location>
        <begin position="1"/>
        <end position="35"/>
    </location>
</feature>
<name>A0A0A9C3S9_ARUDO</name>
<reference evidence="2" key="2">
    <citation type="journal article" date="2015" name="Data Brief">
        <title>Shoot transcriptome of the giant reed, Arundo donax.</title>
        <authorList>
            <person name="Barrero R.A."/>
            <person name="Guerrero F.D."/>
            <person name="Moolhuijzen P."/>
            <person name="Goolsby J.A."/>
            <person name="Tidwell J."/>
            <person name="Bellgard S.E."/>
            <person name="Bellgard M.I."/>
        </authorList>
    </citation>
    <scope>NUCLEOTIDE SEQUENCE</scope>
    <source>
        <tissue evidence="2">Shoot tissue taken approximately 20 cm above the soil surface</tissue>
    </source>
</reference>